<dbReference type="STRING" id="996342.SAMN05443551_3077"/>
<dbReference type="PANTHER" id="PTHR31793:SF27">
    <property type="entry name" value="NOVEL THIOESTERASE SUPERFAMILY DOMAIN AND SAPOSIN A-TYPE DOMAIN CONTAINING PROTEIN (0610012H03RIK)"/>
    <property type="match status" value="1"/>
</dbReference>
<protein>
    <submittedName>
        <fullName evidence="3">Acyl-CoA thioester hydrolase</fullName>
    </submittedName>
</protein>
<dbReference type="AlphaFoldDB" id="A0A1M5VUP3"/>
<gene>
    <name evidence="3" type="ORF">SAMN05443551_3077</name>
</gene>
<sequence>MTSYLYHTPLSDEQQHTFGVVEAWPFALADRVRFAELDPLNHVNNVAYLTWFESARVAYFKHIGLSTYRDGAHEPRIVIRRGEMDWLQEMRADEDYAVLTKAINYRNTSFTLMQQIWSGGTKRAEFLCVIVLLTADGSQRMPIPDTIRQLFDAEIEG</sequence>
<evidence type="ECO:0000313" key="4">
    <source>
        <dbReference type="Proteomes" id="UP000184221"/>
    </source>
</evidence>
<reference evidence="3 4" key="1">
    <citation type="submission" date="2016-11" db="EMBL/GenBank/DDBJ databases">
        <authorList>
            <person name="Jaros S."/>
            <person name="Januszkiewicz K."/>
            <person name="Wedrychowicz H."/>
        </authorList>
    </citation>
    <scope>NUCLEOTIDE SEQUENCE [LARGE SCALE GENOMIC DNA]</scope>
    <source>
        <strain evidence="3 4">DSM 29431</strain>
    </source>
</reference>
<dbReference type="SUPFAM" id="SSF54637">
    <property type="entry name" value="Thioesterase/thiol ester dehydrase-isomerase"/>
    <property type="match status" value="1"/>
</dbReference>
<organism evidence="3 4">
    <name type="scientific">Marivita hallyeonensis</name>
    <dbReference type="NCBI Taxonomy" id="996342"/>
    <lineage>
        <taxon>Bacteria</taxon>
        <taxon>Pseudomonadati</taxon>
        <taxon>Pseudomonadota</taxon>
        <taxon>Alphaproteobacteria</taxon>
        <taxon>Rhodobacterales</taxon>
        <taxon>Roseobacteraceae</taxon>
        <taxon>Marivita</taxon>
    </lineage>
</organism>
<dbReference type="CDD" id="cd00586">
    <property type="entry name" value="4HBT"/>
    <property type="match status" value="1"/>
</dbReference>
<keyword evidence="2 3" id="KW-0378">Hydrolase</keyword>
<evidence type="ECO:0000256" key="2">
    <source>
        <dbReference type="ARBA" id="ARBA00022801"/>
    </source>
</evidence>
<dbReference type="Proteomes" id="UP000184221">
    <property type="component" value="Unassembled WGS sequence"/>
</dbReference>
<dbReference type="Gene3D" id="3.10.129.10">
    <property type="entry name" value="Hotdog Thioesterase"/>
    <property type="match status" value="1"/>
</dbReference>
<dbReference type="InterPro" id="IPR029069">
    <property type="entry name" value="HotDog_dom_sf"/>
</dbReference>
<dbReference type="GO" id="GO:0047617">
    <property type="term" value="F:fatty acyl-CoA hydrolase activity"/>
    <property type="evidence" value="ECO:0007669"/>
    <property type="project" value="TreeGrafter"/>
</dbReference>
<dbReference type="InterPro" id="IPR050563">
    <property type="entry name" value="4-hydroxybenzoyl-CoA_TE"/>
</dbReference>
<keyword evidence="4" id="KW-1185">Reference proteome</keyword>
<evidence type="ECO:0000256" key="1">
    <source>
        <dbReference type="ARBA" id="ARBA00005953"/>
    </source>
</evidence>
<evidence type="ECO:0000313" key="3">
    <source>
        <dbReference type="EMBL" id="SHH78694.1"/>
    </source>
</evidence>
<accession>A0A1M5VUP3</accession>
<name>A0A1M5VUP3_9RHOB</name>
<dbReference type="EMBL" id="FQXC01000004">
    <property type="protein sequence ID" value="SHH78694.1"/>
    <property type="molecule type" value="Genomic_DNA"/>
</dbReference>
<dbReference type="Pfam" id="PF13279">
    <property type="entry name" value="4HBT_2"/>
    <property type="match status" value="1"/>
</dbReference>
<dbReference type="OrthoDB" id="9801517at2"/>
<dbReference type="RefSeq" id="WP_072778837.1">
    <property type="nucleotide sequence ID" value="NZ_FQXC01000004.1"/>
</dbReference>
<dbReference type="PANTHER" id="PTHR31793">
    <property type="entry name" value="4-HYDROXYBENZOYL-COA THIOESTERASE FAMILY MEMBER"/>
    <property type="match status" value="1"/>
</dbReference>
<proteinExistence type="inferred from homology"/>
<comment type="similarity">
    <text evidence="1">Belongs to the 4-hydroxybenzoyl-CoA thioesterase family.</text>
</comment>